<protein>
    <recommendedName>
        <fullName evidence="3">dTMP kinase</fullName>
        <ecNumber evidence="3">2.7.4.9</ecNumber>
    </recommendedName>
</protein>
<dbReference type="GO" id="GO:0006233">
    <property type="term" value="P:dTDP biosynthetic process"/>
    <property type="evidence" value="ECO:0007669"/>
    <property type="project" value="InterPro"/>
</dbReference>
<evidence type="ECO:0000313" key="13">
    <source>
        <dbReference type="Proteomes" id="UP000224336"/>
    </source>
</evidence>
<keyword evidence="6" id="KW-0547">Nucleotide-binding</keyword>
<evidence type="ECO:0000256" key="5">
    <source>
        <dbReference type="ARBA" id="ARBA00022727"/>
    </source>
</evidence>
<dbReference type="CDD" id="cd01672">
    <property type="entry name" value="TMPK"/>
    <property type="match status" value="1"/>
</dbReference>
<keyword evidence="7 12" id="KW-0418">Kinase</keyword>
<organism evidence="12 13">
    <name type="scientific">Pseudomonas phage KTN4</name>
    <dbReference type="NCBI Taxonomy" id="1862701"/>
    <lineage>
        <taxon>Viruses</taxon>
        <taxon>Duplodnaviria</taxon>
        <taxon>Heunggongvirae</taxon>
        <taxon>Uroviricota</taxon>
        <taxon>Caudoviricetes</taxon>
        <taxon>Chimalliviridae</taxon>
        <taxon>Phikzvirus</taxon>
        <taxon>Phikzvirus phiKZ</taxon>
    </lineage>
</organism>
<evidence type="ECO:0000256" key="8">
    <source>
        <dbReference type="ARBA" id="ARBA00022840"/>
    </source>
</evidence>
<proteinExistence type="inferred from homology"/>
<dbReference type="Gene3D" id="3.40.50.300">
    <property type="entry name" value="P-loop containing nucleotide triphosphate hydrolases"/>
    <property type="match status" value="1"/>
</dbReference>
<dbReference type="NCBIfam" id="TIGR00041">
    <property type="entry name" value="DTMP_kinase"/>
    <property type="match status" value="1"/>
</dbReference>
<dbReference type="PANTHER" id="PTHR10344:SF4">
    <property type="entry name" value="UMP-CMP KINASE 2, MITOCHONDRIAL"/>
    <property type="match status" value="1"/>
</dbReference>
<dbReference type="GO" id="GO:0005524">
    <property type="term" value="F:ATP binding"/>
    <property type="evidence" value="ECO:0007669"/>
    <property type="project" value="UniProtKB-KW"/>
</dbReference>
<keyword evidence="8" id="KW-0067">ATP-binding</keyword>
<dbReference type="GO" id="GO:0006227">
    <property type="term" value="P:dUDP biosynthetic process"/>
    <property type="evidence" value="ECO:0007669"/>
    <property type="project" value="TreeGrafter"/>
</dbReference>
<reference evidence="12 13" key="1">
    <citation type="journal article" date="2016" name="Sci. Rep.">
        <title>A proposed integrated approach for the preclinical evaluation of phage therapy in Pseudomonas infections.</title>
        <authorList>
            <person name="Danis-Wlodarczyk K."/>
            <person name="Vandenheuvel D."/>
            <person name="Jang H.B."/>
            <person name="Briers Y."/>
            <person name="Olszak T."/>
            <person name="Arabski M."/>
            <person name="Wasik S."/>
            <person name="Drabik M."/>
            <person name="Higgins G."/>
            <person name="Tyrrell J."/>
            <person name="Harvey B.J."/>
            <person name="Noben J.P."/>
            <person name="Lavigne R."/>
            <person name="Drulis-Kawa Z."/>
        </authorList>
    </citation>
    <scope>NUCLEOTIDE SEQUENCE [LARGE SCALE GENOMIC DNA]</scope>
</reference>
<name>A0A192Y5H8_9CAUD</name>
<dbReference type="Pfam" id="PF02223">
    <property type="entry name" value="Thymidylate_kin"/>
    <property type="match status" value="1"/>
</dbReference>
<dbReference type="GO" id="GO:0006235">
    <property type="term" value="P:dTTP biosynthetic process"/>
    <property type="evidence" value="ECO:0007669"/>
    <property type="project" value="UniProtKB-UniPathway"/>
</dbReference>
<dbReference type="EMBL" id="KU521356">
    <property type="protein sequence ID" value="ANM44987.1"/>
    <property type="molecule type" value="Genomic_DNA"/>
</dbReference>
<evidence type="ECO:0000256" key="3">
    <source>
        <dbReference type="ARBA" id="ARBA00012980"/>
    </source>
</evidence>
<evidence type="ECO:0000256" key="9">
    <source>
        <dbReference type="ARBA" id="ARBA00048743"/>
    </source>
</evidence>
<accession>A0A192Y5H8</accession>
<evidence type="ECO:0000256" key="4">
    <source>
        <dbReference type="ARBA" id="ARBA00022679"/>
    </source>
</evidence>
<evidence type="ECO:0000256" key="6">
    <source>
        <dbReference type="ARBA" id="ARBA00022741"/>
    </source>
</evidence>
<dbReference type="Proteomes" id="UP000224336">
    <property type="component" value="Segment"/>
</dbReference>
<dbReference type="EC" id="2.7.4.9" evidence="3"/>
<evidence type="ECO:0000256" key="2">
    <source>
        <dbReference type="ARBA" id="ARBA00009776"/>
    </source>
</evidence>
<evidence type="ECO:0000313" key="12">
    <source>
        <dbReference type="EMBL" id="ANM44987.1"/>
    </source>
</evidence>
<dbReference type="InterPro" id="IPR027417">
    <property type="entry name" value="P-loop_NTPase"/>
</dbReference>
<evidence type="ECO:0000256" key="10">
    <source>
        <dbReference type="SAM" id="MobiDB-lite"/>
    </source>
</evidence>
<keyword evidence="5" id="KW-0545">Nucleotide biosynthesis</keyword>
<comment type="similarity">
    <text evidence="2">Belongs to the thymidylate kinase family.</text>
</comment>
<comment type="pathway">
    <text evidence="1">Pyrimidine metabolism; dTTP biosynthesis.</text>
</comment>
<sequence>MNGLFVCIEGTEGVGKTTVTKMVVEELRKRNYDVVAMREPGGTATSEKIRQMLIWPEFKDEVRPPEFDVLMHSAGRMLNVENIIRPALKDDKIVITERFIASTYALNVVPFEETNPYLSKLFMDILQGTLHSIPEPATFFLTAPEEVRKKRIEMRDRGLDYYESKGSSYFNKVDEGYGRLINQPSSIVVDTNRDLDIIVNEIVESIIFLRDKQKNKQSSFDEQLAKTTTSDQFDDSVSSEIPWNDEQQEDTVATTDDTINFDLDAEISKYLDENIIPQLFEGDDRFLASGKVVAQKYCQRVYDQLPDSEKHKMFLGSNKERLNQQIHSLLYYGHQLDAFIAENDLIGKTLWK</sequence>
<feature type="domain" description="Thymidylate kinase-like" evidence="11">
    <location>
        <begin position="8"/>
        <end position="202"/>
    </location>
</feature>
<dbReference type="UniPathway" id="UPA00575"/>
<dbReference type="InterPro" id="IPR018094">
    <property type="entry name" value="Thymidylate_kinase"/>
</dbReference>
<dbReference type="HAMAP" id="MF_00165">
    <property type="entry name" value="Thymidylate_kinase"/>
    <property type="match status" value="1"/>
</dbReference>
<feature type="region of interest" description="Disordered" evidence="10">
    <location>
        <begin position="219"/>
        <end position="238"/>
    </location>
</feature>
<evidence type="ECO:0000256" key="7">
    <source>
        <dbReference type="ARBA" id="ARBA00022777"/>
    </source>
</evidence>
<keyword evidence="4" id="KW-0808">Transferase</keyword>
<evidence type="ECO:0000256" key="1">
    <source>
        <dbReference type="ARBA" id="ARBA00004992"/>
    </source>
</evidence>
<gene>
    <name evidence="12" type="ORF">KTN4_229</name>
</gene>
<evidence type="ECO:0000259" key="11">
    <source>
        <dbReference type="Pfam" id="PF02223"/>
    </source>
</evidence>
<dbReference type="SUPFAM" id="SSF52540">
    <property type="entry name" value="P-loop containing nucleoside triphosphate hydrolases"/>
    <property type="match status" value="1"/>
</dbReference>
<dbReference type="InterPro" id="IPR039430">
    <property type="entry name" value="Thymidylate_kin-like_dom"/>
</dbReference>
<dbReference type="GO" id="GO:0004798">
    <property type="term" value="F:dTMP kinase activity"/>
    <property type="evidence" value="ECO:0007669"/>
    <property type="project" value="UniProtKB-EC"/>
</dbReference>
<comment type="catalytic activity">
    <reaction evidence="9">
        <text>dTMP + ATP = dTDP + ADP</text>
        <dbReference type="Rhea" id="RHEA:13517"/>
        <dbReference type="ChEBI" id="CHEBI:30616"/>
        <dbReference type="ChEBI" id="CHEBI:58369"/>
        <dbReference type="ChEBI" id="CHEBI:63528"/>
        <dbReference type="ChEBI" id="CHEBI:456216"/>
        <dbReference type="EC" id="2.7.4.9"/>
    </reaction>
</comment>
<dbReference type="PANTHER" id="PTHR10344">
    <property type="entry name" value="THYMIDYLATE KINASE"/>
    <property type="match status" value="1"/>
</dbReference>